<feature type="transmembrane region" description="Helical" evidence="5">
    <location>
        <begin position="45"/>
        <end position="65"/>
    </location>
</feature>
<feature type="transmembrane region" description="Helical" evidence="5">
    <location>
        <begin position="251"/>
        <end position="277"/>
    </location>
</feature>
<evidence type="ECO:0000259" key="6">
    <source>
        <dbReference type="PROSITE" id="PS50262"/>
    </source>
</evidence>
<organism evidence="7 8">
    <name type="scientific">Anopheles epiroticus</name>
    <dbReference type="NCBI Taxonomy" id="199890"/>
    <lineage>
        <taxon>Eukaryota</taxon>
        <taxon>Metazoa</taxon>
        <taxon>Ecdysozoa</taxon>
        <taxon>Arthropoda</taxon>
        <taxon>Hexapoda</taxon>
        <taxon>Insecta</taxon>
        <taxon>Pterygota</taxon>
        <taxon>Neoptera</taxon>
        <taxon>Endopterygota</taxon>
        <taxon>Diptera</taxon>
        <taxon>Nematocera</taxon>
        <taxon>Culicoidea</taxon>
        <taxon>Culicidae</taxon>
        <taxon>Anophelinae</taxon>
        <taxon>Anopheles</taxon>
    </lineage>
</organism>
<dbReference type="InterPro" id="IPR017452">
    <property type="entry name" value="GPCR_Rhodpsn_7TM"/>
</dbReference>
<feature type="transmembrane region" description="Helical" evidence="5">
    <location>
        <begin position="200"/>
        <end position="220"/>
    </location>
</feature>
<reference evidence="7" key="2">
    <citation type="submission" date="2020-05" db="UniProtKB">
        <authorList>
            <consortium name="EnsemblMetazoa"/>
        </authorList>
    </citation>
    <scope>IDENTIFICATION</scope>
    <source>
        <strain evidence="7">Epiroticus2</strain>
    </source>
</reference>
<proteinExistence type="predicted"/>
<feature type="transmembrane region" description="Helical" evidence="5">
    <location>
        <begin position="77"/>
        <end position="95"/>
    </location>
</feature>
<sequence length="390" mass="43945">MDDDYTSFEDYLSNEVYLTHSSEVEDAISNKTRHELPLPDLTELVILYAFNTVIVAAGIVLNLVLVKGIVGAKASGALLFVLQIAFIDVLTLLTSNWELYYSIRRTWIFSYVHCTLYSGFESFTSVAIVYFIIGLNFHSISSYNLAVDLAKHALAIPEVESATESLTEENNYEVATDSISQKRSLTIDYRYKKRRISVRLPILLVWFIAASESLPLFLFADIETIARADRAEQPAIQYCTDLPNTVANHNIVSIMVIIIRIILPTVTLVITLAQTVVKFYRGKHFTQPDEIEENVAFSLKLSMFLSISYICFNSQRLYGSLLQEIVLQPSIVPKYPSFSSAVGISLAVLHFSASFIRPLVLIIMCKQKINNVEITFTCQKRSENNGISMQ</sequence>
<dbReference type="STRING" id="199890.A0A182PM96"/>
<dbReference type="GO" id="GO:0016020">
    <property type="term" value="C:membrane"/>
    <property type="evidence" value="ECO:0007669"/>
    <property type="project" value="UniProtKB-SubCell"/>
</dbReference>
<dbReference type="AlphaFoldDB" id="A0A182PM96"/>
<feature type="transmembrane region" description="Helical" evidence="5">
    <location>
        <begin position="107"/>
        <end position="133"/>
    </location>
</feature>
<accession>A0A182PM96</accession>
<feature type="domain" description="G-protein coupled receptors family 1 profile" evidence="6">
    <location>
        <begin position="56"/>
        <end position="361"/>
    </location>
</feature>
<evidence type="ECO:0000256" key="4">
    <source>
        <dbReference type="ARBA" id="ARBA00023136"/>
    </source>
</evidence>
<reference evidence="8" key="1">
    <citation type="submission" date="2013-03" db="EMBL/GenBank/DDBJ databases">
        <title>The Genome Sequence of Anopheles epiroticus epiroticus2.</title>
        <authorList>
            <consortium name="The Broad Institute Genomics Platform"/>
            <person name="Neafsey D.E."/>
            <person name="Howell P."/>
            <person name="Walker B."/>
            <person name="Young S.K."/>
            <person name="Zeng Q."/>
            <person name="Gargeya S."/>
            <person name="Fitzgerald M."/>
            <person name="Haas B."/>
            <person name="Abouelleil A."/>
            <person name="Allen A.W."/>
            <person name="Alvarado L."/>
            <person name="Arachchi H.M."/>
            <person name="Berlin A.M."/>
            <person name="Chapman S.B."/>
            <person name="Gainer-Dewar J."/>
            <person name="Goldberg J."/>
            <person name="Griggs A."/>
            <person name="Gujja S."/>
            <person name="Hansen M."/>
            <person name="Howarth C."/>
            <person name="Imamovic A."/>
            <person name="Ireland A."/>
            <person name="Larimer J."/>
            <person name="McCowan C."/>
            <person name="Murphy C."/>
            <person name="Pearson M."/>
            <person name="Poon T.W."/>
            <person name="Priest M."/>
            <person name="Roberts A."/>
            <person name="Saif S."/>
            <person name="Shea T."/>
            <person name="Sisk P."/>
            <person name="Sykes S."/>
            <person name="Wortman J."/>
            <person name="Nusbaum C."/>
            <person name="Birren B."/>
        </authorList>
    </citation>
    <scope>NUCLEOTIDE SEQUENCE [LARGE SCALE GENOMIC DNA]</scope>
    <source>
        <strain evidence="8">Epiroticus2</strain>
    </source>
</reference>
<evidence type="ECO:0000256" key="1">
    <source>
        <dbReference type="ARBA" id="ARBA00004370"/>
    </source>
</evidence>
<name>A0A182PM96_9DIPT</name>
<protein>
    <recommendedName>
        <fullName evidence="6">G-protein coupled receptors family 1 profile domain-containing protein</fullName>
    </recommendedName>
</protein>
<dbReference type="Proteomes" id="UP000075885">
    <property type="component" value="Unassembled WGS sequence"/>
</dbReference>
<evidence type="ECO:0000256" key="3">
    <source>
        <dbReference type="ARBA" id="ARBA00022989"/>
    </source>
</evidence>
<evidence type="ECO:0000256" key="2">
    <source>
        <dbReference type="ARBA" id="ARBA00022692"/>
    </source>
</evidence>
<evidence type="ECO:0000256" key="5">
    <source>
        <dbReference type="SAM" id="Phobius"/>
    </source>
</evidence>
<dbReference type="PROSITE" id="PS50262">
    <property type="entry name" value="G_PROTEIN_RECEP_F1_2"/>
    <property type="match status" value="1"/>
</dbReference>
<dbReference type="Gene3D" id="1.20.1070.10">
    <property type="entry name" value="Rhodopsin 7-helix transmembrane proteins"/>
    <property type="match status" value="1"/>
</dbReference>
<dbReference type="VEuPathDB" id="VectorBase:AEPI008069"/>
<keyword evidence="8" id="KW-1185">Reference proteome</keyword>
<keyword evidence="2 5" id="KW-0812">Transmembrane</keyword>
<keyword evidence="3 5" id="KW-1133">Transmembrane helix</keyword>
<comment type="subcellular location">
    <subcellularLocation>
        <location evidence="1">Membrane</location>
    </subcellularLocation>
</comment>
<dbReference type="EnsemblMetazoa" id="AEPI008069-RA">
    <property type="protein sequence ID" value="AEPI008069-PA"/>
    <property type="gene ID" value="AEPI008069"/>
</dbReference>
<keyword evidence="4 5" id="KW-0472">Membrane</keyword>
<evidence type="ECO:0000313" key="7">
    <source>
        <dbReference type="EnsemblMetazoa" id="AEPI008069-PA"/>
    </source>
</evidence>
<evidence type="ECO:0000313" key="8">
    <source>
        <dbReference type="Proteomes" id="UP000075885"/>
    </source>
</evidence>